<dbReference type="AlphaFoldDB" id="A0A543CTN3"/>
<dbReference type="EMBL" id="VFOZ01000001">
    <property type="protein sequence ID" value="TQM00399.1"/>
    <property type="molecule type" value="Genomic_DNA"/>
</dbReference>
<organism evidence="3 4">
    <name type="scientific">Actinoallomurus bryophytorum</name>
    <dbReference type="NCBI Taxonomy" id="1490222"/>
    <lineage>
        <taxon>Bacteria</taxon>
        <taxon>Bacillati</taxon>
        <taxon>Actinomycetota</taxon>
        <taxon>Actinomycetes</taxon>
        <taxon>Streptosporangiales</taxon>
        <taxon>Thermomonosporaceae</taxon>
        <taxon>Actinoallomurus</taxon>
    </lineage>
</organism>
<name>A0A543CTN3_9ACTN</name>
<dbReference type="NCBIfam" id="TIGR01428">
    <property type="entry name" value="HAD_type_II"/>
    <property type="match status" value="1"/>
</dbReference>
<dbReference type="Pfam" id="PF00702">
    <property type="entry name" value="Hydrolase"/>
    <property type="match status" value="1"/>
</dbReference>
<dbReference type="CDD" id="cd02588">
    <property type="entry name" value="HAD_L2-DEX"/>
    <property type="match status" value="1"/>
</dbReference>
<keyword evidence="2" id="KW-0378">Hydrolase</keyword>
<dbReference type="SFLD" id="SFLDS00003">
    <property type="entry name" value="Haloacid_Dehalogenase"/>
    <property type="match status" value="1"/>
</dbReference>
<dbReference type="Gene3D" id="3.40.50.1000">
    <property type="entry name" value="HAD superfamily/HAD-like"/>
    <property type="match status" value="1"/>
</dbReference>
<dbReference type="SFLD" id="SFLDG01129">
    <property type="entry name" value="C1.5:_HAD__Beta-PGM__Phosphata"/>
    <property type="match status" value="1"/>
</dbReference>
<dbReference type="InterPro" id="IPR006328">
    <property type="entry name" value="2-HAD"/>
</dbReference>
<dbReference type="Proteomes" id="UP000316096">
    <property type="component" value="Unassembled WGS sequence"/>
</dbReference>
<dbReference type="InterPro" id="IPR006439">
    <property type="entry name" value="HAD-SF_hydro_IA"/>
</dbReference>
<dbReference type="GO" id="GO:0019120">
    <property type="term" value="F:hydrolase activity, acting on acid halide bonds, in C-halide compounds"/>
    <property type="evidence" value="ECO:0007669"/>
    <property type="project" value="InterPro"/>
</dbReference>
<dbReference type="InterPro" id="IPR023214">
    <property type="entry name" value="HAD_sf"/>
</dbReference>
<evidence type="ECO:0000313" key="3">
    <source>
        <dbReference type="EMBL" id="TQM00399.1"/>
    </source>
</evidence>
<dbReference type="SUPFAM" id="SSF56784">
    <property type="entry name" value="HAD-like"/>
    <property type="match status" value="1"/>
</dbReference>
<dbReference type="InterPro" id="IPR023198">
    <property type="entry name" value="PGP-like_dom2"/>
</dbReference>
<reference evidence="3 4" key="1">
    <citation type="submission" date="2019-06" db="EMBL/GenBank/DDBJ databases">
        <title>Sequencing the genomes of 1000 actinobacteria strains.</title>
        <authorList>
            <person name="Klenk H.-P."/>
        </authorList>
    </citation>
    <scope>NUCLEOTIDE SEQUENCE [LARGE SCALE GENOMIC DNA]</scope>
    <source>
        <strain evidence="3 4">DSM 102200</strain>
    </source>
</reference>
<evidence type="ECO:0000313" key="4">
    <source>
        <dbReference type="Proteomes" id="UP000316096"/>
    </source>
</evidence>
<evidence type="ECO:0000256" key="2">
    <source>
        <dbReference type="ARBA" id="ARBA00022801"/>
    </source>
</evidence>
<protein>
    <submittedName>
        <fullName evidence="3">2-haloacid dehalogenase</fullName>
    </submittedName>
</protein>
<dbReference type="NCBIfam" id="TIGR01493">
    <property type="entry name" value="HAD-SF-IA-v2"/>
    <property type="match status" value="1"/>
</dbReference>
<dbReference type="PANTHER" id="PTHR43316:SF3">
    <property type="entry name" value="HALOACID DEHALOGENASE, TYPE II (AFU_ORTHOLOGUE AFUA_2G07750)-RELATED"/>
    <property type="match status" value="1"/>
</dbReference>
<comment type="caution">
    <text evidence="3">The sequence shown here is derived from an EMBL/GenBank/DDBJ whole genome shotgun (WGS) entry which is preliminary data.</text>
</comment>
<dbReference type="PANTHER" id="PTHR43316">
    <property type="entry name" value="HYDROLASE, HALOACID DELAHOGENASE-RELATED"/>
    <property type="match status" value="1"/>
</dbReference>
<dbReference type="RefSeq" id="WP_141959902.1">
    <property type="nucleotide sequence ID" value="NZ_VFOZ01000001.1"/>
</dbReference>
<sequence length="237" mass="26227">MADDKAQWIGEEPSVLVFDVNETLIDFESLGPLFERVFGDRRVLREWLGHLIMYSMTITLSGLYEEYFTLGQGLLQMVGDIHGVEVKPSDVEELRTGMLTMPAHPDVEPGLRQLKDAGFRLVTLTNSPPNPKGKSPLEHAGIASFFERQFTIDTVRAYKPAPQVYHMVAQDLGVPAFSCFMVAAHVWDTVGAQSNGYTAGLVTRPGNAPLPVRSLPQPNIVAPDLPALASELIRIWR</sequence>
<comment type="similarity">
    <text evidence="1">Belongs to the HAD-like hydrolase superfamily. S-2-haloalkanoic acid dehalogenase family.</text>
</comment>
<dbReference type="PRINTS" id="PR00413">
    <property type="entry name" value="HADHALOGNASE"/>
</dbReference>
<dbReference type="InterPro" id="IPR036412">
    <property type="entry name" value="HAD-like_sf"/>
</dbReference>
<evidence type="ECO:0000256" key="1">
    <source>
        <dbReference type="ARBA" id="ARBA00008106"/>
    </source>
</evidence>
<gene>
    <name evidence="3" type="ORF">FB559_6112</name>
</gene>
<dbReference type="Gene3D" id="1.10.150.240">
    <property type="entry name" value="Putative phosphatase, domain 2"/>
    <property type="match status" value="1"/>
</dbReference>
<accession>A0A543CTN3</accession>
<dbReference type="InterPro" id="IPR051540">
    <property type="entry name" value="S-2-haloacid_dehalogenase"/>
</dbReference>
<dbReference type="OrthoDB" id="3774052at2"/>
<proteinExistence type="inferred from homology"/>
<keyword evidence="4" id="KW-1185">Reference proteome</keyword>